<dbReference type="PANTHER" id="PTHR33994:SF39">
    <property type="entry name" value="OS01G0712400 PROTEIN"/>
    <property type="match status" value="1"/>
</dbReference>
<dbReference type="AlphaFoldDB" id="A0ABC8Z6T8"/>
<protein>
    <recommendedName>
        <fullName evidence="5">Late embryogenesis abundant protein LEA-2 subgroup domain-containing protein</fullName>
    </recommendedName>
</protein>
<keyword evidence="4" id="KW-1185">Reference proteome</keyword>
<keyword evidence="1" id="KW-0812">Transmembrane</keyword>
<keyword evidence="1" id="KW-0472">Membrane</keyword>
<name>A0ABC8Z6T8_9POAL</name>
<evidence type="ECO:0000313" key="2">
    <source>
        <dbReference type="EMBL" id="CAL4947808.1"/>
    </source>
</evidence>
<dbReference type="Proteomes" id="UP001497457">
    <property type="component" value="Chromosome 17b"/>
</dbReference>
<sequence>MERTAVDVDDALEPMCFSDDDPLTRFLYKAHTVLLYTLAVGSMLPVVVYVVFFVPSIDDVPDYTIDIAAFQGLNNATLGHTVSPTFDLTVHVENRQFIKAWCHNHGEVVISYSGVALAWGRVPGFCLHRRSAANFTVVPWGKKVHLSDYLRKRLTTEWHTGTAKVNVDMKLHYYPNYHFVPIIMSRPGTLSISQELMLGDTREIDINVL</sequence>
<keyword evidence="1" id="KW-1133">Transmembrane helix</keyword>
<proteinExistence type="predicted"/>
<evidence type="ECO:0008006" key="5">
    <source>
        <dbReference type="Google" id="ProtNLM"/>
    </source>
</evidence>
<reference evidence="3" key="1">
    <citation type="submission" date="2024-10" db="EMBL/GenBank/DDBJ databases">
        <authorList>
            <person name="Ryan C."/>
        </authorList>
    </citation>
    <scope>NUCLEOTIDE SEQUENCE [LARGE SCALE GENOMIC DNA]</scope>
</reference>
<dbReference type="PANTHER" id="PTHR33994">
    <property type="entry name" value="OS04G0515000 PROTEIN"/>
    <property type="match status" value="1"/>
</dbReference>
<gene>
    <name evidence="2" type="ORF">URODEC1_LOCUS37004</name>
    <name evidence="3" type="ORF">URODEC1_LOCUS41045</name>
</gene>
<evidence type="ECO:0000313" key="3">
    <source>
        <dbReference type="EMBL" id="CAL4954813.1"/>
    </source>
</evidence>
<evidence type="ECO:0000313" key="4">
    <source>
        <dbReference type="Proteomes" id="UP001497457"/>
    </source>
</evidence>
<organism evidence="3 4">
    <name type="scientific">Urochloa decumbens</name>
    <dbReference type="NCBI Taxonomy" id="240449"/>
    <lineage>
        <taxon>Eukaryota</taxon>
        <taxon>Viridiplantae</taxon>
        <taxon>Streptophyta</taxon>
        <taxon>Embryophyta</taxon>
        <taxon>Tracheophyta</taxon>
        <taxon>Spermatophyta</taxon>
        <taxon>Magnoliopsida</taxon>
        <taxon>Liliopsida</taxon>
        <taxon>Poales</taxon>
        <taxon>Poaceae</taxon>
        <taxon>PACMAD clade</taxon>
        <taxon>Panicoideae</taxon>
        <taxon>Panicodae</taxon>
        <taxon>Paniceae</taxon>
        <taxon>Melinidinae</taxon>
        <taxon>Urochloa</taxon>
    </lineage>
</organism>
<dbReference type="EMBL" id="OZ075127">
    <property type="protein sequence ID" value="CAL4947808.1"/>
    <property type="molecule type" value="Genomic_DNA"/>
</dbReference>
<accession>A0ABC8Z6T8</accession>
<dbReference type="EMBL" id="OZ075128">
    <property type="protein sequence ID" value="CAL4954813.1"/>
    <property type="molecule type" value="Genomic_DNA"/>
</dbReference>
<feature type="transmembrane region" description="Helical" evidence="1">
    <location>
        <begin position="33"/>
        <end position="54"/>
    </location>
</feature>
<evidence type="ECO:0000256" key="1">
    <source>
        <dbReference type="SAM" id="Phobius"/>
    </source>
</evidence>
<dbReference type="Proteomes" id="UP001497457">
    <property type="component" value="Chromosome 18b"/>
</dbReference>